<gene>
    <name evidence="3" type="ORF">AB205_0115120</name>
</gene>
<proteinExistence type="inferred from homology"/>
<dbReference type="GO" id="GO:0004197">
    <property type="term" value="F:cysteine-type endopeptidase activity"/>
    <property type="evidence" value="ECO:0007669"/>
    <property type="project" value="TreeGrafter"/>
</dbReference>
<comment type="similarity">
    <text evidence="1">Belongs to the peptidase C13 family.</text>
</comment>
<dbReference type="EMBL" id="KZ019343">
    <property type="protein sequence ID" value="PIO14298.1"/>
    <property type="molecule type" value="Genomic_DNA"/>
</dbReference>
<dbReference type="GO" id="GO:0051603">
    <property type="term" value="P:proteolysis involved in protein catabolic process"/>
    <property type="evidence" value="ECO:0007669"/>
    <property type="project" value="TreeGrafter"/>
</dbReference>
<dbReference type="GO" id="GO:0005773">
    <property type="term" value="C:vacuole"/>
    <property type="evidence" value="ECO:0007669"/>
    <property type="project" value="GOC"/>
</dbReference>
<dbReference type="PANTHER" id="PTHR12000:SF42">
    <property type="entry name" value="LEGUMAIN"/>
    <property type="match status" value="1"/>
</dbReference>
<evidence type="ECO:0000313" key="3">
    <source>
        <dbReference type="EMBL" id="PIO14298.1"/>
    </source>
</evidence>
<evidence type="ECO:0000256" key="1">
    <source>
        <dbReference type="ARBA" id="ARBA00009941"/>
    </source>
</evidence>
<keyword evidence="4" id="KW-1185">Reference proteome</keyword>
<keyword evidence="2" id="KW-0732">Signal</keyword>
<evidence type="ECO:0000313" key="4">
    <source>
        <dbReference type="Proteomes" id="UP000228934"/>
    </source>
</evidence>
<name>A0A2G9QF99_AQUCT</name>
<dbReference type="InterPro" id="IPR001096">
    <property type="entry name" value="Peptidase_C13"/>
</dbReference>
<feature type="signal peptide" evidence="2">
    <location>
        <begin position="1"/>
        <end position="23"/>
    </location>
</feature>
<dbReference type="OrthoDB" id="10067022at2759"/>
<dbReference type="GO" id="GO:0006624">
    <property type="term" value="P:vacuolar protein processing"/>
    <property type="evidence" value="ECO:0007669"/>
    <property type="project" value="TreeGrafter"/>
</dbReference>
<organism evidence="3 4">
    <name type="scientific">Aquarana catesbeiana</name>
    <name type="common">American bullfrog</name>
    <name type="synonym">Rana catesbeiana</name>
    <dbReference type="NCBI Taxonomy" id="8400"/>
    <lineage>
        <taxon>Eukaryota</taxon>
        <taxon>Metazoa</taxon>
        <taxon>Chordata</taxon>
        <taxon>Craniata</taxon>
        <taxon>Vertebrata</taxon>
        <taxon>Euteleostomi</taxon>
        <taxon>Amphibia</taxon>
        <taxon>Batrachia</taxon>
        <taxon>Anura</taxon>
        <taxon>Neobatrachia</taxon>
        <taxon>Ranoidea</taxon>
        <taxon>Ranidae</taxon>
        <taxon>Aquarana</taxon>
    </lineage>
</organism>
<dbReference type="AlphaFoldDB" id="A0A2G9QF99"/>
<dbReference type="Gene3D" id="3.40.50.1460">
    <property type="match status" value="1"/>
</dbReference>
<feature type="non-terminal residue" evidence="3">
    <location>
        <position position="1"/>
    </location>
</feature>
<sequence length="80" mass="8630">GSDTYLKMFSVMLFLGLAVLASSMPIDDPEDGGKHWVVLVAGSNGWYNYRHQFVTPANFLAVLRGDAEAVKGKGSGKVIK</sequence>
<protein>
    <submittedName>
        <fullName evidence="3">Uncharacterized protein</fullName>
    </submittedName>
</protein>
<feature type="chain" id="PRO_5013856521" evidence="2">
    <location>
        <begin position="24"/>
        <end position="80"/>
    </location>
</feature>
<accession>A0A2G9QF99</accession>
<reference evidence="4" key="1">
    <citation type="journal article" date="2017" name="Nat. Commun.">
        <title>The North American bullfrog draft genome provides insight into hormonal regulation of long noncoding RNA.</title>
        <authorList>
            <person name="Hammond S.A."/>
            <person name="Warren R.L."/>
            <person name="Vandervalk B.P."/>
            <person name="Kucuk E."/>
            <person name="Khan H."/>
            <person name="Gibb E.A."/>
            <person name="Pandoh P."/>
            <person name="Kirk H."/>
            <person name="Zhao Y."/>
            <person name="Jones M."/>
            <person name="Mungall A.J."/>
            <person name="Coope R."/>
            <person name="Pleasance S."/>
            <person name="Moore R.A."/>
            <person name="Holt R.A."/>
            <person name="Round J.M."/>
            <person name="Ohora S."/>
            <person name="Walle B.V."/>
            <person name="Veldhoen N."/>
            <person name="Helbing C.C."/>
            <person name="Birol I."/>
        </authorList>
    </citation>
    <scope>NUCLEOTIDE SEQUENCE [LARGE SCALE GENOMIC DNA]</scope>
</reference>
<dbReference type="PANTHER" id="PTHR12000">
    <property type="entry name" value="HEMOGLOBINASE FAMILY MEMBER"/>
    <property type="match status" value="1"/>
</dbReference>
<dbReference type="Proteomes" id="UP000228934">
    <property type="component" value="Unassembled WGS sequence"/>
</dbReference>
<evidence type="ECO:0000256" key="2">
    <source>
        <dbReference type="SAM" id="SignalP"/>
    </source>
</evidence>
<feature type="non-terminal residue" evidence="3">
    <location>
        <position position="80"/>
    </location>
</feature>
<dbReference type="Pfam" id="PF01650">
    <property type="entry name" value="Peptidase_C13"/>
    <property type="match status" value="1"/>
</dbReference>